<dbReference type="InterPro" id="IPR007991">
    <property type="entry name" value="RNA_pol_I_trans_ini_fac_RRN3"/>
</dbReference>
<evidence type="ECO:0000256" key="1">
    <source>
        <dbReference type="ARBA" id="ARBA00010098"/>
    </source>
</evidence>
<feature type="region of interest" description="Disordered" evidence="2">
    <location>
        <begin position="553"/>
        <end position="572"/>
    </location>
</feature>
<dbReference type="PANTHER" id="PTHR12790">
    <property type="entry name" value="TRANSCRIPTION INITIATION FACTOR IA RRN3"/>
    <property type="match status" value="1"/>
</dbReference>
<protein>
    <recommendedName>
        <fullName evidence="5">RNA polymerase I-specific transcription initiation factor RRN3</fullName>
    </recommendedName>
</protein>
<feature type="region of interest" description="Disordered" evidence="2">
    <location>
        <begin position="259"/>
        <end position="280"/>
    </location>
</feature>
<evidence type="ECO:0000256" key="2">
    <source>
        <dbReference type="SAM" id="MobiDB-lite"/>
    </source>
</evidence>
<feature type="compositionally biased region" description="Acidic residues" evidence="2">
    <location>
        <begin position="555"/>
        <end position="571"/>
    </location>
</feature>
<dbReference type="AlphaFoldDB" id="A0AAV8TBF4"/>
<reference evidence="3 4" key="1">
    <citation type="submission" date="2021-09" db="EMBL/GenBank/DDBJ databases">
        <title>Genomic insights and catalytic innovation underlie evolution of tropane alkaloids biosynthesis.</title>
        <authorList>
            <person name="Wang Y.-J."/>
            <person name="Tian T."/>
            <person name="Huang J.-P."/>
            <person name="Huang S.-X."/>
        </authorList>
    </citation>
    <scope>NUCLEOTIDE SEQUENCE [LARGE SCALE GENOMIC DNA]</scope>
    <source>
        <strain evidence="3">KIB-2018</strain>
        <tissue evidence="3">Leaf</tissue>
    </source>
</reference>
<dbReference type="GO" id="GO:0005634">
    <property type="term" value="C:nucleus"/>
    <property type="evidence" value="ECO:0007669"/>
    <property type="project" value="TreeGrafter"/>
</dbReference>
<evidence type="ECO:0000313" key="4">
    <source>
        <dbReference type="Proteomes" id="UP001159364"/>
    </source>
</evidence>
<feature type="compositionally biased region" description="Acidic residues" evidence="2">
    <location>
        <begin position="259"/>
        <end position="276"/>
    </location>
</feature>
<dbReference type="Pfam" id="PF05327">
    <property type="entry name" value="RRN3"/>
    <property type="match status" value="1"/>
</dbReference>
<sequence>MGVELAHQYTQFNDMEDVNFTDSQLVSHVRDALVLVQSGDSESYHQLVGVMHHSQRLAADEVALLVTSLKALSGAVSYIDSVYHQSLLNSIFSMKMWNYGPDVMDALIELVINLATSSGKYLDSCLDMLVSNFTPPLYLVEALKQPRGQAKKEQVLSRLHIALKEIARLVPVAATRLSSIVVQKMPMTFKNDGEKDRLKCRTEMYVENMLRLESGAVGEYDGNRMLMAVVDMLIELDVAIGWDDILRDDSSKGIFKIELEDDTANDEEEEEDEYGDGELPRTLSHRSLGKNIIADLLDSLMVRTFEHLESCASDNRLSEVFKTLVDSFMLTILNTYKSKFAQFVVFYACALDPDNCGVTFAQTLADSFIYGDNPLTRMSAVAYLASYLARGKFLSAAFVATILKRLVHWCWEYCKSKDGVMNPKGHRVFYSGCQAIMYVLCFRMRSMMEIPSLKSQLLFMPIESILKSKLNPLKVCLPSIVEEFLKQAKDAHLLPLPDSLIFDSLLESHLSSDFGGLERLDMFFPFDPCLLKNCDRSFIRPNFLYWKNVKTTYGGDEEDSSDEEIAEDGDGLTDNGEKLMGRSYEMQDVDIDHFDFAMSKMSITPKNAFGVQRMQMPSRIRPSTSPESL</sequence>
<dbReference type="GO" id="GO:0001042">
    <property type="term" value="F:RNA polymerase I core binding"/>
    <property type="evidence" value="ECO:0007669"/>
    <property type="project" value="TreeGrafter"/>
</dbReference>
<proteinExistence type="inferred from homology"/>
<comment type="caution">
    <text evidence="3">The sequence shown here is derived from an EMBL/GenBank/DDBJ whole genome shotgun (WGS) entry which is preliminary data.</text>
</comment>
<comment type="similarity">
    <text evidence="1">Belongs to the RRN3 family.</text>
</comment>
<dbReference type="GO" id="GO:0001181">
    <property type="term" value="F:RNA polymerase I general transcription initiation factor activity"/>
    <property type="evidence" value="ECO:0007669"/>
    <property type="project" value="InterPro"/>
</dbReference>
<dbReference type="GO" id="GO:0006361">
    <property type="term" value="P:transcription initiation at RNA polymerase I promoter"/>
    <property type="evidence" value="ECO:0007669"/>
    <property type="project" value="InterPro"/>
</dbReference>
<dbReference type="EMBL" id="JAIWQS010000005">
    <property type="protein sequence ID" value="KAJ8764151.1"/>
    <property type="molecule type" value="Genomic_DNA"/>
</dbReference>
<evidence type="ECO:0008006" key="5">
    <source>
        <dbReference type="Google" id="ProtNLM"/>
    </source>
</evidence>
<dbReference type="PANTHER" id="PTHR12790:SF0">
    <property type="entry name" value="RNA POLYMERASE I-SPECIFIC TRANSCRIPTION INITIATION FACTOR RRN3-RELATED"/>
    <property type="match status" value="1"/>
</dbReference>
<gene>
    <name evidence="3" type="ORF">K2173_005063</name>
</gene>
<name>A0AAV8TBF4_9ROSI</name>
<accession>A0AAV8TBF4</accession>
<dbReference type="Proteomes" id="UP001159364">
    <property type="component" value="Linkage Group LG05"/>
</dbReference>
<evidence type="ECO:0000313" key="3">
    <source>
        <dbReference type="EMBL" id="KAJ8764151.1"/>
    </source>
</evidence>
<keyword evidence="4" id="KW-1185">Reference proteome</keyword>
<organism evidence="3 4">
    <name type="scientific">Erythroxylum novogranatense</name>
    <dbReference type="NCBI Taxonomy" id="1862640"/>
    <lineage>
        <taxon>Eukaryota</taxon>
        <taxon>Viridiplantae</taxon>
        <taxon>Streptophyta</taxon>
        <taxon>Embryophyta</taxon>
        <taxon>Tracheophyta</taxon>
        <taxon>Spermatophyta</taxon>
        <taxon>Magnoliopsida</taxon>
        <taxon>eudicotyledons</taxon>
        <taxon>Gunneridae</taxon>
        <taxon>Pentapetalae</taxon>
        <taxon>rosids</taxon>
        <taxon>fabids</taxon>
        <taxon>Malpighiales</taxon>
        <taxon>Erythroxylaceae</taxon>
        <taxon>Erythroxylum</taxon>
    </lineage>
</organism>